<accession>K5VGW0</accession>
<evidence type="ECO:0000313" key="2">
    <source>
        <dbReference type="EMBL" id="EKM50443.1"/>
    </source>
</evidence>
<keyword evidence="3" id="KW-1185">Reference proteome</keyword>
<proteinExistence type="predicted"/>
<dbReference type="STRING" id="650164.K5VGW0"/>
<protein>
    <submittedName>
        <fullName evidence="2">Uncharacterized protein</fullName>
    </submittedName>
</protein>
<organism evidence="2 3">
    <name type="scientific">Phanerochaete carnosa (strain HHB-10118-sp)</name>
    <name type="common">White-rot fungus</name>
    <name type="synonym">Peniophora carnosa</name>
    <dbReference type="NCBI Taxonomy" id="650164"/>
    <lineage>
        <taxon>Eukaryota</taxon>
        <taxon>Fungi</taxon>
        <taxon>Dikarya</taxon>
        <taxon>Basidiomycota</taxon>
        <taxon>Agaricomycotina</taxon>
        <taxon>Agaricomycetes</taxon>
        <taxon>Polyporales</taxon>
        <taxon>Phanerochaetaceae</taxon>
        <taxon>Phanerochaete</taxon>
    </lineage>
</organism>
<reference evidence="2 3" key="1">
    <citation type="journal article" date="2012" name="BMC Genomics">
        <title>Comparative genomics of the white-rot fungi, Phanerochaete carnosa and P. chrysosporium, to elucidate the genetic basis of the distinct wood types they colonize.</title>
        <authorList>
            <person name="Suzuki H."/>
            <person name="MacDonald J."/>
            <person name="Syed K."/>
            <person name="Salamov A."/>
            <person name="Hori C."/>
            <person name="Aerts A."/>
            <person name="Henrissat B."/>
            <person name="Wiebenga A."/>
            <person name="vanKuyk P.A."/>
            <person name="Barry K."/>
            <person name="Lindquist E."/>
            <person name="LaButti K."/>
            <person name="Lapidus A."/>
            <person name="Lucas S."/>
            <person name="Coutinho P."/>
            <person name="Gong Y."/>
            <person name="Samejima M."/>
            <person name="Mahadevan R."/>
            <person name="Abou-Zaid M."/>
            <person name="de Vries R.P."/>
            <person name="Igarashi K."/>
            <person name="Yadav J.S."/>
            <person name="Grigoriev I.V."/>
            <person name="Master E.R."/>
        </authorList>
    </citation>
    <scope>NUCLEOTIDE SEQUENCE [LARGE SCALE GENOMIC DNA]</scope>
    <source>
        <strain evidence="2 3">HHB-10118-sp</strain>
    </source>
</reference>
<dbReference type="EMBL" id="JH930478">
    <property type="protein sequence ID" value="EKM50443.1"/>
    <property type="molecule type" value="Genomic_DNA"/>
</dbReference>
<dbReference type="HOGENOM" id="CLU_639519_0_0_1"/>
<evidence type="ECO:0000256" key="1">
    <source>
        <dbReference type="SAM" id="MobiDB-lite"/>
    </source>
</evidence>
<dbReference type="AlphaFoldDB" id="K5VGW0"/>
<gene>
    <name evidence="2" type="ORF">PHACADRAFT_263741</name>
</gene>
<dbReference type="GeneID" id="18918642"/>
<feature type="region of interest" description="Disordered" evidence="1">
    <location>
        <begin position="132"/>
        <end position="186"/>
    </location>
</feature>
<feature type="compositionally biased region" description="Polar residues" evidence="1">
    <location>
        <begin position="132"/>
        <end position="148"/>
    </location>
</feature>
<dbReference type="InParanoid" id="K5VGW0"/>
<evidence type="ECO:0000313" key="3">
    <source>
        <dbReference type="Proteomes" id="UP000008370"/>
    </source>
</evidence>
<dbReference type="Proteomes" id="UP000008370">
    <property type="component" value="Unassembled WGS sequence"/>
</dbReference>
<dbReference type="OrthoDB" id="3269405at2759"/>
<dbReference type="KEGG" id="pco:PHACADRAFT_263741"/>
<feature type="compositionally biased region" description="Polar residues" evidence="1">
    <location>
        <begin position="161"/>
        <end position="183"/>
    </location>
</feature>
<dbReference type="RefSeq" id="XP_007400715.1">
    <property type="nucleotide sequence ID" value="XM_007400653.1"/>
</dbReference>
<sequence>MDRDQHIRHHASPQFTDSLSHDSWLADAGDASSFSDPTSLEPSWMVPLFDDFTPDATLHHSPASSQNSTHGVTYAYRSQNALGLDISLESPTYPTLPYSYSLYPDGHYSMHTPSPGPLRMNLPQIITNDLQTQSQGSSNATGLHSPSDLSLAAMGPHYPQSAGTSSPSTAGQNSLPVTPSSLPATVRPHLTIPTSTALYSPASQYISGLHSNVSSPTKSPLLRVPAPSPSMSPMVVHHTPGSYTVPIHRGAVESVLEIASKWPDAAFLVPQRTYRPNTQSDRRRYVEEVDLEMPIMFFTQHPDGCGINCKDAINSRFSRLHGRDDSMFQNRGPSVSIRINWPGYTPWSRQIPTRDFRSPPGPITRSKLAKNVAKTVLRFLDEKKDKPVEDEADPKYKVAHITIDQIDIVGLQHVSMGSWQAHLRLRPRT</sequence>
<name>K5VGW0_PHACS</name>